<keyword evidence="5" id="KW-1185">Reference proteome</keyword>
<dbReference type="EMBL" id="BMWS01000044">
    <property type="protein sequence ID" value="GGX34105.1"/>
    <property type="molecule type" value="Genomic_DNA"/>
</dbReference>
<feature type="transmembrane region" description="Helical" evidence="1">
    <location>
        <begin position="77"/>
        <end position="96"/>
    </location>
</feature>
<keyword evidence="1" id="KW-0812">Transmembrane</keyword>
<dbReference type="Pfam" id="PF23543">
    <property type="entry name" value="DUF6688_C"/>
    <property type="match status" value="1"/>
</dbReference>
<reference evidence="4 5" key="1">
    <citation type="journal article" date="2014" name="Int. J. Syst. Evol. Microbiol.">
        <title>Complete genome sequence of Corynebacterium casei LMG S-19264T (=DSM 44701T), isolated from a smear-ripened cheese.</title>
        <authorList>
            <consortium name="US DOE Joint Genome Institute (JGI-PGF)"/>
            <person name="Walter F."/>
            <person name="Albersmeier A."/>
            <person name="Kalinowski J."/>
            <person name="Ruckert C."/>
        </authorList>
    </citation>
    <scope>NUCLEOTIDE SEQUENCE [LARGE SCALE GENOMIC DNA]</scope>
    <source>
        <strain evidence="4 5">KCTC 12285</strain>
    </source>
</reference>
<evidence type="ECO:0000259" key="2">
    <source>
        <dbReference type="Pfam" id="PF20394"/>
    </source>
</evidence>
<protein>
    <submittedName>
        <fullName evidence="4">Uncharacterized protein</fullName>
    </submittedName>
</protein>
<feature type="domain" description="DUF6688" evidence="3">
    <location>
        <begin position="251"/>
        <end position="360"/>
    </location>
</feature>
<feature type="transmembrane region" description="Helical" evidence="1">
    <location>
        <begin position="34"/>
        <end position="57"/>
    </location>
</feature>
<dbReference type="InterPro" id="IPR046510">
    <property type="entry name" value="DUF6688_N"/>
</dbReference>
<feature type="transmembrane region" description="Helical" evidence="1">
    <location>
        <begin position="145"/>
        <end position="167"/>
    </location>
</feature>
<dbReference type="Proteomes" id="UP000601108">
    <property type="component" value="Unassembled WGS sequence"/>
</dbReference>
<name>A0A918JYR4_9FLAO</name>
<dbReference type="InterPro" id="IPR056491">
    <property type="entry name" value="DUF6688_C"/>
</dbReference>
<dbReference type="AlphaFoldDB" id="A0A918JYR4"/>
<keyword evidence="1" id="KW-0472">Membrane</keyword>
<feature type="domain" description="DUF6688" evidence="2">
    <location>
        <begin position="4"/>
        <end position="245"/>
    </location>
</feature>
<organism evidence="4 5">
    <name type="scientific">Aquimarina muelleri</name>
    <dbReference type="NCBI Taxonomy" id="279356"/>
    <lineage>
        <taxon>Bacteria</taxon>
        <taxon>Pseudomonadati</taxon>
        <taxon>Bacteroidota</taxon>
        <taxon>Flavobacteriia</taxon>
        <taxon>Flavobacteriales</taxon>
        <taxon>Flavobacteriaceae</taxon>
        <taxon>Aquimarina</taxon>
    </lineage>
</organism>
<keyword evidence="1" id="KW-1133">Transmembrane helix</keyword>
<feature type="transmembrane region" description="Helical" evidence="1">
    <location>
        <begin position="199"/>
        <end position="219"/>
    </location>
</feature>
<feature type="transmembrane region" description="Helical" evidence="1">
    <location>
        <begin position="105"/>
        <end position="125"/>
    </location>
</feature>
<accession>A0A918JYR4</accession>
<evidence type="ECO:0000256" key="1">
    <source>
        <dbReference type="SAM" id="Phobius"/>
    </source>
</evidence>
<feature type="transmembrane region" description="Helical" evidence="1">
    <location>
        <begin position="6"/>
        <end position="22"/>
    </location>
</feature>
<evidence type="ECO:0000313" key="5">
    <source>
        <dbReference type="Proteomes" id="UP000601108"/>
    </source>
</evidence>
<comment type="caution">
    <text evidence="4">The sequence shown here is derived from an EMBL/GenBank/DDBJ whole genome shotgun (WGS) entry which is preliminary data.</text>
</comment>
<sequence>MFAGIVLLIFLITIICVLVIIFKKVKKSISTIEIILSVIYILSLFLFLFGLIIHSAPFYIAIDPVDLECYSPFSNKHYPTLLLYGILFNISSFLIWQKGRKLPPLTLVLSLIFLCIGSFINFAILFQITGHNTESLDIYKGNDGILFFILAPIVSLLISILLITKIIMEEKTESQNRTYQNSVLNYCNTFLAKKMDETVWALILLFPVFLLITIILTLFGQETDSIIKVFTDTTTWTFSQKSHPPILDHKGHYLCTVAAKGNPKIVKPVRLGKRHGKNIIVNRQLQIANAFEEMIQDFSPKMHHLIRTNYDNYGYNLSKNINTEIGSNITYFVMKPLEWFFLICLYSFCNTPEQKITKQYKV</sequence>
<proteinExistence type="predicted"/>
<gene>
    <name evidence="4" type="ORF">GCM10007384_38450</name>
</gene>
<dbReference type="RefSeq" id="WP_035088731.1">
    <property type="nucleotide sequence ID" value="NZ_BMWS01000044.1"/>
</dbReference>
<evidence type="ECO:0000259" key="3">
    <source>
        <dbReference type="Pfam" id="PF23543"/>
    </source>
</evidence>
<dbReference type="Pfam" id="PF20394">
    <property type="entry name" value="DUF6688"/>
    <property type="match status" value="1"/>
</dbReference>
<evidence type="ECO:0000313" key="4">
    <source>
        <dbReference type="EMBL" id="GGX34105.1"/>
    </source>
</evidence>